<evidence type="ECO:0000259" key="3">
    <source>
        <dbReference type="PROSITE" id="PS50206"/>
    </source>
</evidence>
<dbReference type="Gene3D" id="3.40.250.10">
    <property type="entry name" value="Rhodanese-like domain"/>
    <property type="match status" value="2"/>
</dbReference>
<evidence type="ECO:0000313" key="4">
    <source>
        <dbReference type="EMBL" id="BDG70106.1"/>
    </source>
</evidence>
<protein>
    <submittedName>
        <fullName evidence="4">Sulfurtransferase</fullName>
    </submittedName>
</protein>
<organism evidence="4 5">
    <name type="scientific">Roseomonas fluvialis</name>
    <dbReference type="NCBI Taxonomy" id="1750527"/>
    <lineage>
        <taxon>Bacteria</taxon>
        <taxon>Pseudomonadati</taxon>
        <taxon>Pseudomonadota</taxon>
        <taxon>Alphaproteobacteria</taxon>
        <taxon>Acetobacterales</taxon>
        <taxon>Roseomonadaceae</taxon>
        <taxon>Roseomonas</taxon>
    </lineage>
</organism>
<sequence>MDPRDRVFVTAASLAARLAAPVAIMAVRNPRLPEHAAAPRIPGAIDIDLPSELAAPGGGTRGSRPLPDTGALQANARRWGLRHDMPVVLYDHDRCLTAARGWWVLRWAGLGDVRLLDGGFPAWSAAGLPVSTTPGAPAASEVALSPGHMPVLDADAAAAMARDGVLLDTRIRGNYIGGAAAPGQAPRGHIPGSVSAPAADALTEAGAFLDAATLRHLFGALGADGSRPIGVTCGAGISAAHGVAALASIGVTAAMYPGSWSAWSADPNRPVTIGAMPG</sequence>
<dbReference type="RefSeq" id="WP_244457455.1">
    <property type="nucleotide sequence ID" value="NZ_AP025637.1"/>
</dbReference>
<dbReference type="CDD" id="cd01448">
    <property type="entry name" value="TST_Repeat_1"/>
    <property type="match status" value="1"/>
</dbReference>
<keyword evidence="2" id="KW-0677">Repeat</keyword>
<keyword evidence="5" id="KW-1185">Reference proteome</keyword>
<keyword evidence="1" id="KW-0808">Transferase</keyword>
<dbReference type="Proteomes" id="UP000831327">
    <property type="component" value="Chromosome"/>
</dbReference>
<evidence type="ECO:0000256" key="2">
    <source>
        <dbReference type="ARBA" id="ARBA00022737"/>
    </source>
</evidence>
<dbReference type="Pfam" id="PF00581">
    <property type="entry name" value="Rhodanese"/>
    <property type="match status" value="2"/>
</dbReference>
<dbReference type="InterPro" id="IPR036873">
    <property type="entry name" value="Rhodanese-like_dom_sf"/>
</dbReference>
<evidence type="ECO:0000313" key="5">
    <source>
        <dbReference type="Proteomes" id="UP000831327"/>
    </source>
</evidence>
<dbReference type="PROSITE" id="PS50206">
    <property type="entry name" value="RHODANESE_3"/>
    <property type="match status" value="2"/>
</dbReference>
<reference evidence="4 5" key="1">
    <citation type="journal article" date="2016" name="Microbes Environ.">
        <title>Phylogenetically diverse aerobic anoxygenic phototrophic bacteria isolated from epilithic biofilms in Tama river, Japan.</title>
        <authorList>
            <person name="Hirose S."/>
            <person name="Matsuura K."/>
            <person name="Haruta S."/>
        </authorList>
    </citation>
    <scope>NUCLEOTIDE SEQUENCE [LARGE SCALE GENOMIC DNA]</scope>
    <source>
        <strain evidence="4 5">S08</strain>
    </source>
</reference>
<feature type="domain" description="Rhodanese" evidence="3">
    <location>
        <begin position="160"/>
        <end position="272"/>
    </location>
</feature>
<dbReference type="InterPro" id="IPR001763">
    <property type="entry name" value="Rhodanese-like_dom"/>
</dbReference>
<dbReference type="EMBL" id="AP025637">
    <property type="protein sequence ID" value="BDG70106.1"/>
    <property type="molecule type" value="Genomic_DNA"/>
</dbReference>
<dbReference type="PANTHER" id="PTHR11364">
    <property type="entry name" value="THIOSULFATE SULFERTANSFERASE"/>
    <property type="match status" value="1"/>
</dbReference>
<feature type="domain" description="Rhodanese" evidence="3">
    <location>
        <begin position="31"/>
        <end position="132"/>
    </location>
</feature>
<dbReference type="InterPro" id="IPR045078">
    <property type="entry name" value="TST/MPST-like"/>
</dbReference>
<dbReference type="PANTHER" id="PTHR11364:SF27">
    <property type="entry name" value="SULFURTRANSFERASE"/>
    <property type="match status" value="1"/>
</dbReference>
<accession>A0ABM7XXD4</accession>
<dbReference type="SMART" id="SM00450">
    <property type="entry name" value="RHOD"/>
    <property type="match status" value="2"/>
</dbReference>
<name>A0ABM7XXD4_9PROT</name>
<gene>
    <name evidence="4" type="ORF">Rmf_00350</name>
</gene>
<evidence type="ECO:0000256" key="1">
    <source>
        <dbReference type="ARBA" id="ARBA00022679"/>
    </source>
</evidence>
<dbReference type="SUPFAM" id="SSF52821">
    <property type="entry name" value="Rhodanese/Cell cycle control phosphatase"/>
    <property type="match status" value="2"/>
</dbReference>
<proteinExistence type="predicted"/>